<comment type="catalytic activity">
    <reaction evidence="10 11">
        <text>RNA(n) + a ribonucleoside 5'-triphosphate = RNA(n+1) + diphosphate</text>
        <dbReference type="Rhea" id="RHEA:21248"/>
        <dbReference type="Rhea" id="RHEA-COMP:14527"/>
        <dbReference type="Rhea" id="RHEA-COMP:17342"/>
        <dbReference type="ChEBI" id="CHEBI:33019"/>
        <dbReference type="ChEBI" id="CHEBI:61557"/>
        <dbReference type="ChEBI" id="CHEBI:140395"/>
        <dbReference type="EC" id="2.7.7.6"/>
    </reaction>
</comment>
<sequence length="113" mass="12763">MIYPVYALKEQRMARVTVEDCVDKITNRFELVMFAAQRSRQISSGATPQVDLDNDKNPVVALREIAEEKISPDSMRESVIQSMQKHVDVDEPEEDDMALMMRSRRSAGEGSGS</sequence>
<dbReference type="AlphaFoldDB" id="A0A5A7N7A9"/>
<dbReference type="GO" id="GO:0000428">
    <property type="term" value="C:DNA-directed RNA polymerase complex"/>
    <property type="evidence" value="ECO:0007669"/>
    <property type="project" value="UniProtKB-KW"/>
</dbReference>
<dbReference type="InterPro" id="IPR036161">
    <property type="entry name" value="RPB6/omega-like_sf"/>
</dbReference>
<dbReference type="Pfam" id="PF01192">
    <property type="entry name" value="RNA_pol_Rpb6"/>
    <property type="match status" value="1"/>
</dbReference>
<evidence type="ECO:0000256" key="8">
    <source>
        <dbReference type="ARBA" id="ARBA00029924"/>
    </source>
</evidence>
<dbReference type="GO" id="GO:0003677">
    <property type="term" value="F:DNA binding"/>
    <property type="evidence" value="ECO:0007669"/>
    <property type="project" value="UniProtKB-UniRule"/>
</dbReference>
<gene>
    <name evidence="11 12" type="primary">rpoZ</name>
    <name evidence="12" type="ORF">JCM17846_09420</name>
</gene>
<dbReference type="InterPro" id="IPR006110">
    <property type="entry name" value="Pol_omega/Rpo6/RPB6"/>
</dbReference>
<evidence type="ECO:0000313" key="12">
    <source>
        <dbReference type="EMBL" id="GER03260.1"/>
    </source>
</evidence>
<dbReference type="Proteomes" id="UP000324996">
    <property type="component" value="Unassembled WGS sequence"/>
</dbReference>
<evidence type="ECO:0000256" key="4">
    <source>
        <dbReference type="ARBA" id="ARBA00022478"/>
    </source>
</evidence>
<evidence type="ECO:0000256" key="7">
    <source>
        <dbReference type="ARBA" id="ARBA00023163"/>
    </source>
</evidence>
<dbReference type="Gene3D" id="3.90.940.10">
    <property type="match status" value="1"/>
</dbReference>
<keyword evidence="4 11" id="KW-0240">DNA-directed RNA polymerase</keyword>
<name>A0A5A7N7A9_9PROT</name>
<evidence type="ECO:0000256" key="1">
    <source>
        <dbReference type="ARBA" id="ARBA00006711"/>
    </source>
</evidence>
<organism evidence="12 13">
    <name type="scientific">Iodidimonas nitroreducens</name>
    <dbReference type="NCBI Taxonomy" id="1236968"/>
    <lineage>
        <taxon>Bacteria</taxon>
        <taxon>Pseudomonadati</taxon>
        <taxon>Pseudomonadota</taxon>
        <taxon>Alphaproteobacteria</taxon>
        <taxon>Iodidimonadales</taxon>
        <taxon>Iodidimonadaceae</taxon>
        <taxon>Iodidimonas</taxon>
    </lineage>
</organism>
<dbReference type="InterPro" id="IPR003716">
    <property type="entry name" value="DNA-dir_RNA_pol_omega"/>
</dbReference>
<dbReference type="PANTHER" id="PTHR34476:SF1">
    <property type="entry name" value="DNA-DIRECTED RNA POLYMERASE SUBUNIT OMEGA"/>
    <property type="match status" value="1"/>
</dbReference>
<dbReference type="SUPFAM" id="SSF63562">
    <property type="entry name" value="RPB6/omega subunit-like"/>
    <property type="match status" value="1"/>
</dbReference>
<evidence type="ECO:0000256" key="9">
    <source>
        <dbReference type="ARBA" id="ARBA00030998"/>
    </source>
</evidence>
<keyword evidence="5 11" id="KW-0808">Transferase</keyword>
<comment type="similarity">
    <text evidence="1 11">Belongs to the RNA polymerase subunit omega family.</text>
</comment>
<evidence type="ECO:0000256" key="5">
    <source>
        <dbReference type="ARBA" id="ARBA00022679"/>
    </source>
</evidence>
<evidence type="ECO:0000256" key="10">
    <source>
        <dbReference type="ARBA" id="ARBA00048552"/>
    </source>
</evidence>
<keyword evidence="7 11" id="KW-0804">Transcription</keyword>
<dbReference type="EC" id="2.7.7.6" evidence="2 11"/>
<dbReference type="PANTHER" id="PTHR34476">
    <property type="entry name" value="DNA-DIRECTED RNA POLYMERASE SUBUNIT OMEGA"/>
    <property type="match status" value="1"/>
</dbReference>
<dbReference type="EMBL" id="BKCN01000003">
    <property type="protein sequence ID" value="GER03260.1"/>
    <property type="molecule type" value="Genomic_DNA"/>
</dbReference>
<evidence type="ECO:0000313" key="13">
    <source>
        <dbReference type="Proteomes" id="UP000324996"/>
    </source>
</evidence>
<dbReference type="NCBIfam" id="TIGR00690">
    <property type="entry name" value="rpoZ"/>
    <property type="match status" value="1"/>
</dbReference>
<accession>A0A5A7N7A9</accession>
<keyword evidence="6 11" id="KW-0548">Nucleotidyltransferase</keyword>
<evidence type="ECO:0000256" key="2">
    <source>
        <dbReference type="ARBA" id="ARBA00012418"/>
    </source>
</evidence>
<comment type="function">
    <text evidence="11">Promotes RNA polymerase assembly. Latches the N- and C-terminal regions of the beta' subunit thereby facilitating its interaction with the beta and alpha subunits.</text>
</comment>
<keyword evidence="13" id="KW-1185">Reference proteome</keyword>
<dbReference type="SMART" id="SM01409">
    <property type="entry name" value="RNA_pol_Rpb6"/>
    <property type="match status" value="1"/>
</dbReference>
<evidence type="ECO:0000256" key="6">
    <source>
        <dbReference type="ARBA" id="ARBA00022695"/>
    </source>
</evidence>
<comment type="caution">
    <text evidence="12">The sequence shown here is derived from an EMBL/GenBank/DDBJ whole genome shotgun (WGS) entry which is preliminary data.</text>
</comment>
<evidence type="ECO:0000256" key="11">
    <source>
        <dbReference type="HAMAP-Rule" id="MF_00366"/>
    </source>
</evidence>
<dbReference type="GO" id="GO:0003899">
    <property type="term" value="F:DNA-directed RNA polymerase activity"/>
    <property type="evidence" value="ECO:0007669"/>
    <property type="project" value="UniProtKB-UniRule"/>
</dbReference>
<dbReference type="GO" id="GO:0006351">
    <property type="term" value="P:DNA-templated transcription"/>
    <property type="evidence" value="ECO:0007669"/>
    <property type="project" value="UniProtKB-UniRule"/>
</dbReference>
<comment type="subunit">
    <text evidence="11">The RNAP catalytic core consists of 2 alpha, 1 beta, 1 beta' and 1 omega subunit. When a sigma factor is associated with the core the holoenzyme is formed, which can initiate transcription.</text>
</comment>
<proteinExistence type="inferred from homology"/>
<dbReference type="HAMAP" id="MF_00366">
    <property type="entry name" value="RNApol_bact_RpoZ"/>
    <property type="match status" value="1"/>
</dbReference>
<reference evidence="12 13" key="1">
    <citation type="submission" date="2019-09" db="EMBL/GenBank/DDBJ databases">
        <title>NBRP : Genome information of microbial organism related human and environment.</title>
        <authorList>
            <person name="Hattori M."/>
            <person name="Oshima K."/>
            <person name="Inaba H."/>
            <person name="Suda W."/>
            <person name="Sakamoto M."/>
            <person name="Iino T."/>
            <person name="Kitahara M."/>
            <person name="Oshida Y."/>
            <person name="Iida T."/>
            <person name="Kudo T."/>
            <person name="Itoh T."/>
            <person name="Ohkuma M."/>
        </authorList>
    </citation>
    <scope>NUCLEOTIDE SEQUENCE [LARGE SCALE GENOMIC DNA]</scope>
    <source>
        <strain evidence="12 13">Q-1</strain>
    </source>
</reference>
<evidence type="ECO:0000256" key="3">
    <source>
        <dbReference type="ARBA" id="ARBA00013725"/>
    </source>
</evidence>
<protein>
    <recommendedName>
        <fullName evidence="3 11">DNA-directed RNA polymerase subunit omega</fullName>
        <shortName evidence="11">RNAP omega subunit</shortName>
        <ecNumber evidence="2 11">2.7.7.6</ecNumber>
    </recommendedName>
    <alternativeName>
        <fullName evidence="9 11">RNA polymerase omega subunit</fullName>
    </alternativeName>
    <alternativeName>
        <fullName evidence="8 11">Transcriptase subunit omega</fullName>
    </alternativeName>
</protein>